<dbReference type="PROSITE" id="PS50005">
    <property type="entry name" value="TPR"/>
    <property type="match status" value="1"/>
</dbReference>
<dbReference type="SMART" id="SM00028">
    <property type="entry name" value="TPR"/>
    <property type="match status" value="3"/>
</dbReference>
<evidence type="ECO:0000313" key="2">
    <source>
        <dbReference type="EMBL" id="HIP97929.1"/>
    </source>
</evidence>
<evidence type="ECO:0000256" key="1">
    <source>
        <dbReference type="PROSITE-ProRule" id="PRU00339"/>
    </source>
</evidence>
<dbReference type="InterPro" id="IPR011990">
    <property type="entry name" value="TPR-like_helical_dom_sf"/>
</dbReference>
<feature type="repeat" description="TPR" evidence="1">
    <location>
        <begin position="102"/>
        <end position="135"/>
    </location>
</feature>
<dbReference type="AlphaFoldDB" id="A0A9D1CEU3"/>
<sequence length="588" mass="70627">MVIVFLFLITFNVLFGNSVSEEVYKKLQHQIEIKNFLGAKRLAERIFKKTKDAKTREIAFILYWEANGYLHYKKGEFNKILQDIGGLNLYWFLFRNQRFYEDVYFETLGKLYTLLFQYRRAVIFFIQAYRLKPSQRKLLEIIYATEMAYYNEIRPYLDYSFLEMLLNRVRKDILNIFELALYQFELGLYNLLIGKCETAYKNFRKSFDLDKSFLTEGQADFFMGRALECLGDLKRAFFYYKKALTSVKHPLYKKNILYRIFIVSAKLKFYREANSYYLGLAKFGGIENNPYLQEATLSIPSLGDFKDHFYWKKSYDLLVAKIMWLNINNERGKRAFLYFLKKFLQTGELYPEFVTAWKILYPQEVKSLKISSAKVLNFKLNQLENLKKLFDINKDLFKHFFRDYGYLALSKYFFLIGNWNKAEEFVKETKLKLPYKFFIEGVIKAYKGEPYLLESIYSSLDDEYKIQSLFWLGWGYLLNDRWDLVSLYWEDFIKRSAKSSNLLWERLFSSYYLANHYEELGFTQKALRFYSLCWDLLKDLKNFKGLKRYVILKLTTLKGPKVLTSEEIKFLDNGWQKFLKYLLMRGGN</sequence>
<evidence type="ECO:0008006" key="4">
    <source>
        <dbReference type="Google" id="ProtNLM"/>
    </source>
</evidence>
<protein>
    <recommendedName>
        <fullName evidence="4">Tetratricopeptide repeat protein</fullName>
    </recommendedName>
</protein>
<keyword evidence="1" id="KW-0802">TPR repeat</keyword>
<name>A0A9D1CEU3_AQUAO</name>
<dbReference type="Proteomes" id="UP000606463">
    <property type="component" value="Unassembled WGS sequence"/>
</dbReference>
<gene>
    <name evidence="2" type="ORF">EYH37_00970</name>
</gene>
<dbReference type="Gene3D" id="1.25.40.10">
    <property type="entry name" value="Tetratricopeptide repeat domain"/>
    <property type="match status" value="1"/>
</dbReference>
<evidence type="ECO:0000313" key="3">
    <source>
        <dbReference type="Proteomes" id="UP000606463"/>
    </source>
</evidence>
<organism evidence="2 3">
    <name type="scientific">Aquifex aeolicus</name>
    <dbReference type="NCBI Taxonomy" id="63363"/>
    <lineage>
        <taxon>Bacteria</taxon>
        <taxon>Pseudomonadati</taxon>
        <taxon>Aquificota</taxon>
        <taxon>Aquificia</taxon>
        <taxon>Aquificales</taxon>
        <taxon>Aquificaceae</taxon>
        <taxon>Aquifex</taxon>
    </lineage>
</organism>
<dbReference type="SUPFAM" id="SSF48452">
    <property type="entry name" value="TPR-like"/>
    <property type="match status" value="2"/>
</dbReference>
<dbReference type="InterPro" id="IPR019734">
    <property type="entry name" value="TPR_rpt"/>
</dbReference>
<proteinExistence type="predicted"/>
<accession>A0A9D1CEU3</accession>
<dbReference type="EMBL" id="DQVE01000011">
    <property type="protein sequence ID" value="HIP97929.1"/>
    <property type="molecule type" value="Genomic_DNA"/>
</dbReference>
<reference evidence="2" key="1">
    <citation type="journal article" date="2020" name="ISME J.">
        <title>Gammaproteobacteria mediating utilization of methyl-, sulfur- and petroleum organic compounds in deep ocean hydrothermal plumes.</title>
        <authorList>
            <person name="Zhou Z."/>
            <person name="Liu Y."/>
            <person name="Pan J."/>
            <person name="Cron B.R."/>
            <person name="Toner B.M."/>
            <person name="Anantharaman K."/>
            <person name="Breier J.A."/>
            <person name="Dick G.J."/>
            <person name="Li M."/>
        </authorList>
    </citation>
    <scope>NUCLEOTIDE SEQUENCE</scope>
    <source>
        <strain evidence="2">SZUA-1501</strain>
    </source>
</reference>
<comment type="caution">
    <text evidence="2">The sequence shown here is derived from an EMBL/GenBank/DDBJ whole genome shotgun (WGS) entry which is preliminary data.</text>
</comment>